<feature type="region of interest" description="Disordered" evidence="6">
    <location>
        <begin position="1"/>
        <end position="77"/>
    </location>
</feature>
<feature type="domain" description="Aspartate/glutamate/uridylate kinase" evidence="7">
    <location>
        <begin position="229"/>
        <end position="486"/>
    </location>
</feature>
<dbReference type="UniPathway" id="UPA00159">
    <property type="reaction ID" value="UER00275"/>
</dbReference>
<evidence type="ECO:0000256" key="4">
    <source>
        <dbReference type="ARBA" id="ARBA00022975"/>
    </source>
</evidence>
<dbReference type="InterPro" id="IPR015963">
    <property type="entry name" value="Uridylate_kinase_bac"/>
</dbReference>
<evidence type="ECO:0000259" key="7">
    <source>
        <dbReference type="Pfam" id="PF00696"/>
    </source>
</evidence>
<gene>
    <name evidence="9" type="ORF">SVIM_LOCUS263079</name>
</gene>
<dbReference type="GO" id="GO:0005737">
    <property type="term" value="C:cytoplasm"/>
    <property type="evidence" value="ECO:0007669"/>
    <property type="project" value="InterPro"/>
</dbReference>
<dbReference type="SUPFAM" id="SSF53633">
    <property type="entry name" value="Carbamate kinase-like"/>
    <property type="match status" value="1"/>
</dbReference>
<name>A0A6N2LPB4_SALVM</name>
<organism evidence="9">
    <name type="scientific">Salix viminalis</name>
    <name type="common">Common osier</name>
    <name type="synonym">Basket willow</name>
    <dbReference type="NCBI Taxonomy" id="40686"/>
    <lineage>
        <taxon>Eukaryota</taxon>
        <taxon>Viridiplantae</taxon>
        <taxon>Streptophyta</taxon>
        <taxon>Embryophyta</taxon>
        <taxon>Tracheophyta</taxon>
        <taxon>Spermatophyta</taxon>
        <taxon>Magnoliopsida</taxon>
        <taxon>eudicotyledons</taxon>
        <taxon>Gunneridae</taxon>
        <taxon>Pentapetalae</taxon>
        <taxon>rosids</taxon>
        <taxon>fabids</taxon>
        <taxon>Malpighiales</taxon>
        <taxon>Salicaceae</taxon>
        <taxon>Saliceae</taxon>
        <taxon>Salix</taxon>
    </lineage>
</organism>
<evidence type="ECO:0000256" key="2">
    <source>
        <dbReference type="ARBA" id="ARBA00007614"/>
    </source>
</evidence>
<dbReference type="Gene3D" id="1.10.10.60">
    <property type="entry name" value="Homeodomain-like"/>
    <property type="match status" value="1"/>
</dbReference>
<evidence type="ECO:0000256" key="5">
    <source>
        <dbReference type="ARBA" id="ARBA00032092"/>
    </source>
</evidence>
<feature type="domain" description="Myb/SANT-like DNA-binding" evidence="8">
    <location>
        <begin position="84"/>
        <end position="172"/>
    </location>
</feature>
<dbReference type="CDD" id="cd04254">
    <property type="entry name" value="AAK_UMPK-PyrH-Ec"/>
    <property type="match status" value="1"/>
</dbReference>
<sequence length="513" mass="56135">MATDDFPLIDEPPPHPPMRHPDATSVTTTGDYHYSDHDKSAATPSSKRNQQNHHHYDNNNNKRSKSNSITEIESSDYRDYRKDREEWSDMAISCLLEAYTEKYSQLNKGNLRGRDWEEVAEAVSERGGSNNKKSVEQCKNKIDNLKKRYKVELQRIGGSGSSWHWFKHIEAIMGNACNGKSGGGGESDGGGSGGNANAMSKQVKRYTSGTAAFANTLKIKPVPDLKWRRVVFKISGSALAGNCQNIDPEVQDSVAMQIAREVATASRGGLEVLPDSHSLLVFCNADSNYKIAYSYVIAIVLGGRNFFCADSWISATGLERPTAYQISMMATVMNSILLQSALEKHGVQARVQSAFAMPELAEPYSRQRAIRHLEKGRVVIFGGVGAGAGNPLFTTDTEAALRASESIPLQCLLLLSCAPQFTRWVNADALLKGTNVDGVYDCHAGNNNVILDHISFREVVSRGVTSMDMMSITYCEENGIPVVIFNLLEPGNISRALCGDQVGTLIDQAGRIS</sequence>
<comment type="pathway">
    <text evidence="1">Pyrimidine metabolism; CTP biosynthesis via de novo pathway; UDP from UMP (UMPK route): step 1/1.</text>
</comment>
<protein>
    <recommendedName>
        <fullName evidence="3">UMP kinase</fullName>
        <ecNumber evidence="3">2.7.4.22</ecNumber>
    </recommendedName>
    <alternativeName>
        <fullName evidence="5">Uridine monophosphate kinase</fullName>
    </alternativeName>
</protein>
<dbReference type="GO" id="GO:0033862">
    <property type="term" value="F:UMP kinase activity"/>
    <property type="evidence" value="ECO:0007669"/>
    <property type="project" value="UniProtKB-EC"/>
</dbReference>
<comment type="similarity">
    <text evidence="2">Belongs to the UMP kinase family.</text>
</comment>
<accession>A0A6N2LPB4</accession>
<dbReference type="AlphaFoldDB" id="A0A6N2LPB4"/>
<dbReference type="EC" id="2.7.4.22" evidence="3"/>
<proteinExistence type="inferred from homology"/>
<dbReference type="Gene3D" id="3.40.1160.10">
    <property type="entry name" value="Acetylglutamate kinase-like"/>
    <property type="match status" value="1"/>
</dbReference>
<dbReference type="GO" id="GO:0044210">
    <property type="term" value="P:'de novo' CTP biosynthetic process"/>
    <property type="evidence" value="ECO:0007669"/>
    <property type="project" value="UniProtKB-UniPathway"/>
</dbReference>
<evidence type="ECO:0000256" key="6">
    <source>
        <dbReference type="SAM" id="MobiDB-lite"/>
    </source>
</evidence>
<dbReference type="PANTHER" id="PTHR42833:SF7">
    <property type="entry name" value="UMP KINASE"/>
    <property type="match status" value="1"/>
</dbReference>
<dbReference type="Pfam" id="PF13837">
    <property type="entry name" value="Myb_DNA-bind_4"/>
    <property type="match status" value="1"/>
</dbReference>
<dbReference type="GO" id="GO:0006225">
    <property type="term" value="P:UDP biosynthetic process"/>
    <property type="evidence" value="ECO:0007669"/>
    <property type="project" value="TreeGrafter"/>
</dbReference>
<evidence type="ECO:0000256" key="1">
    <source>
        <dbReference type="ARBA" id="ARBA00004791"/>
    </source>
</evidence>
<dbReference type="InterPro" id="IPR044822">
    <property type="entry name" value="Myb_DNA-bind_4"/>
</dbReference>
<dbReference type="InterPro" id="IPR001048">
    <property type="entry name" value="Asp/Glu/Uridylate_kinase"/>
</dbReference>
<dbReference type="InterPro" id="IPR036393">
    <property type="entry name" value="AceGlu_kinase-like_sf"/>
</dbReference>
<keyword evidence="4" id="KW-0665">Pyrimidine biosynthesis</keyword>
<dbReference type="EMBL" id="CAADRP010001596">
    <property type="protein sequence ID" value="VFU43205.1"/>
    <property type="molecule type" value="Genomic_DNA"/>
</dbReference>
<dbReference type="Pfam" id="PF00696">
    <property type="entry name" value="AA_kinase"/>
    <property type="match status" value="1"/>
</dbReference>
<evidence type="ECO:0000313" key="9">
    <source>
        <dbReference type="EMBL" id="VFU43205.1"/>
    </source>
</evidence>
<evidence type="ECO:0000259" key="8">
    <source>
        <dbReference type="Pfam" id="PF13837"/>
    </source>
</evidence>
<dbReference type="FunFam" id="1.10.10.60:FF:000238">
    <property type="entry name" value="Aspartate/glutamate/uridylate kinase family protein"/>
    <property type="match status" value="1"/>
</dbReference>
<dbReference type="PANTHER" id="PTHR42833">
    <property type="entry name" value="URIDYLATE KINASE"/>
    <property type="match status" value="1"/>
</dbReference>
<evidence type="ECO:0000256" key="3">
    <source>
        <dbReference type="ARBA" id="ARBA00012899"/>
    </source>
</evidence>
<reference evidence="9" key="1">
    <citation type="submission" date="2019-03" db="EMBL/GenBank/DDBJ databases">
        <authorList>
            <person name="Mank J."/>
            <person name="Almeida P."/>
        </authorList>
    </citation>
    <scope>NUCLEOTIDE SEQUENCE</scope>
    <source>
        <strain evidence="9">78183</strain>
    </source>
</reference>